<gene>
    <name evidence="2" type="ORF">H0H81_007063</name>
</gene>
<dbReference type="PANTHER" id="PTHR42678">
    <property type="entry name" value="AMIDASE"/>
    <property type="match status" value="1"/>
</dbReference>
<dbReference type="Pfam" id="PF01425">
    <property type="entry name" value="Amidase"/>
    <property type="match status" value="1"/>
</dbReference>
<proteinExistence type="predicted"/>
<sequence length="560" mass="59611">MSEETGFPAAAPPLPDLYEAPLQELQHGLQARQFTSAQLVQAYLARIDEVNMRGPVLRAVIETNPGALQRAREIDAERDQSEKPKGLLYGIPVLLKDNIATLYEEGMNTTAGSFSLLGSVVPDDAGVVKRLREAGAIILGKTNLSEFGYFRGNVPSGWSARGGQTTGAYAPHANPCGSSSGSGVAVSIGLAPVALGTETDGSISCPAAHNNVVGVKPTLGLTSRAGGEHHYGLSFGRDAEARHVVIPITTHQDSVGPMTRCVADAAAVLSVIAGRDPNDESTLTQPEAVPDYTQALDAGALSGARVGVPRAYFMSREAGAGGSDRPREVEDAFERALGVLRELGAVVVDEADLPSAWEFKGWEGERTVMKTDFKVEMNRYFEGLVENPSGVRSLKDLIKFNEENRALEMPEGYEDQSILIEAEATNGLDEAYFAALAKNREMGATRGIDAVMEKYKLDALVLPADGATSTPAALAGYPIVTVPLGFFSAAVAAKNERPGGLVYPAPGAPLGLAFFGPAFSEFKLLGYAYAYEQRTRTRWAKKAYEAAVPRTQLGDIMPLY</sequence>
<evidence type="ECO:0000313" key="3">
    <source>
        <dbReference type="Proteomes" id="UP000717328"/>
    </source>
</evidence>
<dbReference type="Proteomes" id="UP000717328">
    <property type="component" value="Unassembled WGS sequence"/>
</dbReference>
<dbReference type="PANTHER" id="PTHR42678:SF34">
    <property type="entry name" value="OS04G0183300 PROTEIN"/>
    <property type="match status" value="1"/>
</dbReference>
<dbReference type="Gene3D" id="3.90.1300.10">
    <property type="entry name" value="Amidase signature (AS) domain"/>
    <property type="match status" value="1"/>
</dbReference>
<dbReference type="OrthoDB" id="566138at2759"/>
<keyword evidence="3" id="KW-1185">Reference proteome</keyword>
<reference evidence="2" key="1">
    <citation type="submission" date="2021-02" db="EMBL/GenBank/DDBJ databases">
        <authorList>
            <person name="Nieuwenhuis M."/>
            <person name="Van De Peppel L.J.J."/>
        </authorList>
    </citation>
    <scope>NUCLEOTIDE SEQUENCE</scope>
    <source>
        <strain evidence="2">D49</strain>
    </source>
</reference>
<protein>
    <recommendedName>
        <fullName evidence="1">Amidase domain-containing protein</fullName>
    </recommendedName>
</protein>
<comment type="caution">
    <text evidence="2">The sequence shown here is derived from an EMBL/GenBank/DDBJ whole genome shotgun (WGS) entry which is preliminary data.</text>
</comment>
<evidence type="ECO:0000259" key="1">
    <source>
        <dbReference type="Pfam" id="PF01425"/>
    </source>
</evidence>
<evidence type="ECO:0000313" key="2">
    <source>
        <dbReference type="EMBL" id="KAG5636734.1"/>
    </source>
</evidence>
<accession>A0A9P7K532</accession>
<dbReference type="SUPFAM" id="SSF75304">
    <property type="entry name" value="Amidase signature (AS) enzymes"/>
    <property type="match status" value="1"/>
</dbReference>
<name>A0A9P7K532_9AGAR</name>
<feature type="domain" description="Amidase" evidence="1">
    <location>
        <begin position="39"/>
        <end position="525"/>
    </location>
</feature>
<reference evidence="2" key="2">
    <citation type="submission" date="2021-10" db="EMBL/GenBank/DDBJ databases">
        <title>Phylogenomics reveals ancestral predisposition of the termite-cultivated fungus Termitomyces towards a domesticated lifestyle.</title>
        <authorList>
            <person name="Auxier B."/>
            <person name="Grum-Grzhimaylo A."/>
            <person name="Cardenas M.E."/>
            <person name="Lodge J.D."/>
            <person name="Laessoe T."/>
            <person name="Pedersen O."/>
            <person name="Smith M.E."/>
            <person name="Kuyper T.W."/>
            <person name="Franco-Molano E.A."/>
            <person name="Baroni T.J."/>
            <person name="Aanen D.K."/>
        </authorList>
    </citation>
    <scope>NUCLEOTIDE SEQUENCE</scope>
    <source>
        <strain evidence="2">D49</strain>
    </source>
</reference>
<dbReference type="InterPro" id="IPR023631">
    <property type="entry name" value="Amidase_dom"/>
</dbReference>
<dbReference type="AlphaFoldDB" id="A0A9P7K532"/>
<organism evidence="2 3">
    <name type="scientific">Sphagnurus paluster</name>
    <dbReference type="NCBI Taxonomy" id="117069"/>
    <lineage>
        <taxon>Eukaryota</taxon>
        <taxon>Fungi</taxon>
        <taxon>Dikarya</taxon>
        <taxon>Basidiomycota</taxon>
        <taxon>Agaricomycotina</taxon>
        <taxon>Agaricomycetes</taxon>
        <taxon>Agaricomycetidae</taxon>
        <taxon>Agaricales</taxon>
        <taxon>Tricholomatineae</taxon>
        <taxon>Lyophyllaceae</taxon>
        <taxon>Sphagnurus</taxon>
    </lineage>
</organism>
<dbReference type="EMBL" id="JABCKI010005899">
    <property type="protein sequence ID" value="KAG5636734.1"/>
    <property type="molecule type" value="Genomic_DNA"/>
</dbReference>
<dbReference type="InterPro" id="IPR036928">
    <property type="entry name" value="AS_sf"/>
</dbReference>